<comment type="caution">
    <text evidence="1">The sequence shown here is derived from an EMBL/GenBank/DDBJ whole genome shotgun (WGS) entry which is preliminary data.</text>
</comment>
<accession>A0A430RZQ7</accession>
<evidence type="ECO:0000313" key="1">
    <source>
        <dbReference type="EMBL" id="RTH26683.1"/>
    </source>
</evidence>
<dbReference type="AlphaFoldDB" id="A0A430RZQ7"/>
<gene>
    <name evidence="1" type="ORF">CSW40_04420</name>
</gene>
<name>A0A430RZQ7_THESC</name>
<reference evidence="1 2" key="1">
    <citation type="journal article" date="2019" name="Extremophiles">
        <title>Biogeography of thermophiles and predominance of Thermus scotoductus in domestic water heaters.</title>
        <authorList>
            <person name="Wilpiszeski R.L."/>
            <person name="Zhang Z."/>
            <person name="House C.H."/>
        </authorList>
    </citation>
    <scope>NUCLEOTIDE SEQUENCE [LARGE SCALE GENOMIC DNA]</scope>
    <source>
        <strain evidence="1 2">27_S27</strain>
    </source>
</reference>
<dbReference type="EMBL" id="PELW01000099">
    <property type="protein sequence ID" value="RTH26683.1"/>
    <property type="molecule type" value="Genomic_DNA"/>
</dbReference>
<evidence type="ECO:0000313" key="2">
    <source>
        <dbReference type="Proteomes" id="UP000286712"/>
    </source>
</evidence>
<dbReference type="Proteomes" id="UP000286712">
    <property type="component" value="Unassembled WGS sequence"/>
</dbReference>
<proteinExistence type="predicted"/>
<sequence length="130" mass="14050">MRGFLFLFVLLGLGVAQGVPQVREVDENTLYWFLVSRVNEVVVFGLPPVRLGEALRDKKVTLALGNEAVPSWAQRAKVVRLGGGRMGGVLILGDTRFLVAPKGGKWVILDHPATVAVLWGYLGAALGSLR</sequence>
<protein>
    <submittedName>
        <fullName evidence="1">Uncharacterized protein</fullName>
    </submittedName>
</protein>
<organism evidence="1 2">
    <name type="scientific">Thermus scotoductus</name>
    <dbReference type="NCBI Taxonomy" id="37636"/>
    <lineage>
        <taxon>Bacteria</taxon>
        <taxon>Thermotogati</taxon>
        <taxon>Deinococcota</taxon>
        <taxon>Deinococci</taxon>
        <taxon>Thermales</taxon>
        <taxon>Thermaceae</taxon>
        <taxon>Thermus</taxon>
    </lineage>
</organism>